<feature type="non-terminal residue" evidence="1">
    <location>
        <position position="1"/>
    </location>
</feature>
<name>X1S3Z0_9ZZZZ</name>
<proteinExistence type="predicted"/>
<evidence type="ECO:0000313" key="1">
    <source>
        <dbReference type="EMBL" id="GAI62484.1"/>
    </source>
</evidence>
<protein>
    <submittedName>
        <fullName evidence="1">Uncharacterized protein</fullName>
    </submittedName>
</protein>
<dbReference type="EMBL" id="BARW01003022">
    <property type="protein sequence ID" value="GAI62484.1"/>
    <property type="molecule type" value="Genomic_DNA"/>
</dbReference>
<comment type="caution">
    <text evidence="1">The sequence shown here is derived from an EMBL/GenBank/DDBJ whole genome shotgun (WGS) entry which is preliminary data.</text>
</comment>
<sequence>SAKSLSDLFDVENPSSESIEKYLEEKIEFWINKLMVKN</sequence>
<dbReference type="AlphaFoldDB" id="X1S3Z0"/>
<reference evidence="1" key="1">
    <citation type="journal article" date="2014" name="Front. Microbiol.">
        <title>High frequency of phylogenetically diverse reductive dehalogenase-homologous genes in deep subseafloor sedimentary metagenomes.</title>
        <authorList>
            <person name="Kawai M."/>
            <person name="Futagami T."/>
            <person name="Toyoda A."/>
            <person name="Takaki Y."/>
            <person name="Nishi S."/>
            <person name="Hori S."/>
            <person name="Arai W."/>
            <person name="Tsubouchi T."/>
            <person name="Morono Y."/>
            <person name="Uchiyama I."/>
            <person name="Ito T."/>
            <person name="Fujiyama A."/>
            <person name="Inagaki F."/>
            <person name="Takami H."/>
        </authorList>
    </citation>
    <scope>NUCLEOTIDE SEQUENCE</scope>
    <source>
        <strain evidence="1">Expedition CK06-06</strain>
    </source>
</reference>
<gene>
    <name evidence="1" type="ORF">S12H4_07979</name>
</gene>
<accession>X1S3Z0</accession>
<organism evidence="1">
    <name type="scientific">marine sediment metagenome</name>
    <dbReference type="NCBI Taxonomy" id="412755"/>
    <lineage>
        <taxon>unclassified sequences</taxon>
        <taxon>metagenomes</taxon>
        <taxon>ecological metagenomes</taxon>
    </lineage>
</organism>